<dbReference type="Proteomes" id="UP001153076">
    <property type="component" value="Unassembled WGS sequence"/>
</dbReference>
<comment type="similarity">
    <text evidence="2">Belongs to the major facilitator superfamily. Sugar transporter (TC 2.A.1.1) family.</text>
</comment>
<evidence type="ECO:0000256" key="5">
    <source>
        <dbReference type="ARBA" id="ARBA00022989"/>
    </source>
</evidence>
<sequence>MCLNFNSEHNSLYKALIGSVMAFNVADFLVTAVASDFGMMVVGRFIFGSEIGLLSGRMQDSLPDAIRVSVLLGLFKLVITGTAVTVVDKLGRRPLLLGGVSGMVSPAPFLCLYFYIYLIRLYNYMISKSWQIRALKCWNCTLFSHLSVHLYKLC</sequence>
<evidence type="ECO:0000256" key="7">
    <source>
        <dbReference type="SAM" id="Phobius"/>
    </source>
</evidence>
<evidence type="ECO:0000313" key="8">
    <source>
        <dbReference type="EMBL" id="KAJ8433571.1"/>
    </source>
</evidence>
<dbReference type="Pfam" id="PF00083">
    <property type="entry name" value="Sugar_tr"/>
    <property type="match status" value="1"/>
</dbReference>
<dbReference type="PANTHER" id="PTHR48023:SF4">
    <property type="entry name" value="D-XYLOSE-PROTON SYMPORTER-LIKE 2"/>
    <property type="match status" value="1"/>
</dbReference>
<evidence type="ECO:0000256" key="6">
    <source>
        <dbReference type="ARBA" id="ARBA00023136"/>
    </source>
</evidence>
<feature type="transmembrane region" description="Helical" evidence="7">
    <location>
        <begin position="20"/>
        <end position="47"/>
    </location>
</feature>
<dbReference type="GO" id="GO:1904659">
    <property type="term" value="P:D-glucose transmembrane transport"/>
    <property type="evidence" value="ECO:0007669"/>
    <property type="project" value="TreeGrafter"/>
</dbReference>
<dbReference type="EMBL" id="JAKOGI010000530">
    <property type="protein sequence ID" value="KAJ8433571.1"/>
    <property type="molecule type" value="Genomic_DNA"/>
</dbReference>
<evidence type="ECO:0000256" key="1">
    <source>
        <dbReference type="ARBA" id="ARBA00004370"/>
    </source>
</evidence>
<reference evidence="8" key="1">
    <citation type="submission" date="2022-04" db="EMBL/GenBank/DDBJ databases">
        <title>Carnegiea gigantea Genome sequencing and assembly v2.</title>
        <authorList>
            <person name="Copetti D."/>
            <person name="Sanderson M.J."/>
            <person name="Burquez A."/>
            <person name="Wojciechowski M.F."/>
        </authorList>
    </citation>
    <scope>NUCLEOTIDE SEQUENCE</scope>
    <source>
        <strain evidence="8">SGP5-SGP5p</strain>
        <tissue evidence="8">Aerial part</tissue>
    </source>
</reference>
<keyword evidence="6 7" id="KW-0472">Membrane</keyword>
<evidence type="ECO:0000313" key="9">
    <source>
        <dbReference type="Proteomes" id="UP001153076"/>
    </source>
</evidence>
<accession>A0A9Q1JY53</accession>
<organism evidence="8 9">
    <name type="scientific">Carnegiea gigantea</name>
    <dbReference type="NCBI Taxonomy" id="171969"/>
    <lineage>
        <taxon>Eukaryota</taxon>
        <taxon>Viridiplantae</taxon>
        <taxon>Streptophyta</taxon>
        <taxon>Embryophyta</taxon>
        <taxon>Tracheophyta</taxon>
        <taxon>Spermatophyta</taxon>
        <taxon>Magnoliopsida</taxon>
        <taxon>eudicotyledons</taxon>
        <taxon>Gunneridae</taxon>
        <taxon>Pentapetalae</taxon>
        <taxon>Caryophyllales</taxon>
        <taxon>Cactineae</taxon>
        <taxon>Cactaceae</taxon>
        <taxon>Cactoideae</taxon>
        <taxon>Echinocereeae</taxon>
        <taxon>Carnegiea</taxon>
    </lineage>
</organism>
<name>A0A9Q1JY53_9CARY</name>
<protein>
    <recommendedName>
        <fullName evidence="10">Major facilitator superfamily (MFS) profile domain-containing protein</fullName>
    </recommendedName>
</protein>
<evidence type="ECO:0000256" key="2">
    <source>
        <dbReference type="ARBA" id="ARBA00010992"/>
    </source>
</evidence>
<evidence type="ECO:0008006" key="10">
    <source>
        <dbReference type="Google" id="ProtNLM"/>
    </source>
</evidence>
<feature type="transmembrane region" description="Helical" evidence="7">
    <location>
        <begin position="68"/>
        <end position="87"/>
    </location>
</feature>
<dbReference type="InterPro" id="IPR005828">
    <property type="entry name" value="MFS_sugar_transport-like"/>
</dbReference>
<keyword evidence="9" id="KW-1185">Reference proteome</keyword>
<dbReference type="GO" id="GO:0022857">
    <property type="term" value="F:transmembrane transporter activity"/>
    <property type="evidence" value="ECO:0007669"/>
    <property type="project" value="InterPro"/>
</dbReference>
<dbReference type="InterPro" id="IPR036259">
    <property type="entry name" value="MFS_trans_sf"/>
</dbReference>
<dbReference type="Gene3D" id="1.20.1250.20">
    <property type="entry name" value="MFS general substrate transporter like domains"/>
    <property type="match status" value="1"/>
</dbReference>
<keyword evidence="4 7" id="KW-0812">Transmembrane</keyword>
<dbReference type="AlphaFoldDB" id="A0A9Q1JY53"/>
<evidence type="ECO:0000256" key="3">
    <source>
        <dbReference type="ARBA" id="ARBA00022448"/>
    </source>
</evidence>
<comment type="subcellular location">
    <subcellularLocation>
        <location evidence="1">Membrane</location>
    </subcellularLocation>
</comment>
<proteinExistence type="inferred from homology"/>
<feature type="transmembrane region" description="Helical" evidence="7">
    <location>
        <begin position="107"/>
        <end position="126"/>
    </location>
</feature>
<keyword evidence="5 7" id="KW-1133">Transmembrane helix</keyword>
<comment type="caution">
    <text evidence="8">The sequence shown here is derived from an EMBL/GenBank/DDBJ whole genome shotgun (WGS) entry which is preliminary data.</text>
</comment>
<dbReference type="PANTHER" id="PTHR48023">
    <property type="entry name" value="D-XYLOSE-PROTON SYMPORTER-LIKE 2"/>
    <property type="match status" value="1"/>
</dbReference>
<evidence type="ECO:0000256" key="4">
    <source>
        <dbReference type="ARBA" id="ARBA00022692"/>
    </source>
</evidence>
<dbReference type="OrthoDB" id="1937383at2759"/>
<keyword evidence="3" id="KW-0813">Transport</keyword>
<dbReference type="InterPro" id="IPR050820">
    <property type="entry name" value="MFS_Sugar_Transporter"/>
</dbReference>
<dbReference type="GO" id="GO:0016020">
    <property type="term" value="C:membrane"/>
    <property type="evidence" value="ECO:0007669"/>
    <property type="project" value="UniProtKB-SubCell"/>
</dbReference>
<gene>
    <name evidence="8" type="ORF">Cgig2_033660</name>
</gene>